<dbReference type="Proteomes" id="UP001301958">
    <property type="component" value="Unassembled WGS sequence"/>
</dbReference>
<evidence type="ECO:0000313" key="1">
    <source>
        <dbReference type="EMBL" id="KAK4231431.1"/>
    </source>
</evidence>
<dbReference type="EMBL" id="MU865292">
    <property type="protein sequence ID" value="KAK4231431.1"/>
    <property type="molecule type" value="Genomic_DNA"/>
</dbReference>
<gene>
    <name evidence="1" type="ORF">QBC38DRAFT_465692</name>
</gene>
<name>A0AAN7BXY1_9PEZI</name>
<proteinExistence type="predicted"/>
<comment type="caution">
    <text evidence="1">The sequence shown here is derived from an EMBL/GenBank/DDBJ whole genome shotgun (WGS) entry which is preliminary data.</text>
</comment>
<accession>A0AAN7BXY1</accession>
<organism evidence="1 2">
    <name type="scientific">Podospora fimiseda</name>
    <dbReference type="NCBI Taxonomy" id="252190"/>
    <lineage>
        <taxon>Eukaryota</taxon>
        <taxon>Fungi</taxon>
        <taxon>Dikarya</taxon>
        <taxon>Ascomycota</taxon>
        <taxon>Pezizomycotina</taxon>
        <taxon>Sordariomycetes</taxon>
        <taxon>Sordariomycetidae</taxon>
        <taxon>Sordariales</taxon>
        <taxon>Podosporaceae</taxon>
        <taxon>Podospora</taxon>
    </lineage>
</organism>
<reference evidence="1" key="1">
    <citation type="journal article" date="2023" name="Mol. Phylogenet. Evol.">
        <title>Genome-scale phylogeny and comparative genomics of the fungal order Sordariales.</title>
        <authorList>
            <person name="Hensen N."/>
            <person name="Bonometti L."/>
            <person name="Westerberg I."/>
            <person name="Brannstrom I.O."/>
            <person name="Guillou S."/>
            <person name="Cros-Aarteil S."/>
            <person name="Calhoun S."/>
            <person name="Haridas S."/>
            <person name="Kuo A."/>
            <person name="Mondo S."/>
            <person name="Pangilinan J."/>
            <person name="Riley R."/>
            <person name="LaButti K."/>
            <person name="Andreopoulos B."/>
            <person name="Lipzen A."/>
            <person name="Chen C."/>
            <person name="Yan M."/>
            <person name="Daum C."/>
            <person name="Ng V."/>
            <person name="Clum A."/>
            <person name="Steindorff A."/>
            <person name="Ohm R.A."/>
            <person name="Martin F."/>
            <person name="Silar P."/>
            <person name="Natvig D.O."/>
            <person name="Lalanne C."/>
            <person name="Gautier V."/>
            <person name="Ament-Velasquez S.L."/>
            <person name="Kruys A."/>
            <person name="Hutchinson M.I."/>
            <person name="Powell A.J."/>
            <person name="Barry K."/>
            <person name="Miller A.N."/>
            <person name="Grigoriev I.V."/>
            <person name="Debuchy R."/>
            <person name="Gladieux P."/>
            <person name="Hiltunen Thoren M."/>
            <person name="Johannesson H."/>
        </authorList>
    </citation>
    <scope>NUCLEOTIDE SEQUENCE</scope>
    <source>
        <strain evidence="1">CBS 990.96</strain>
    </source>
</reference>
<sequence length="218" mass="25871">MRLALSKLCSIPDVFWESPESRIQGFFGCDEQYEQNKLQEHRSWFRFMIKQLKKPKCPTGHLDPRDFEWCRVMCFIRWLSSGQNNLLCMPLQRSARKHIWQAIEDSHGPNRLLNPFWMHLPILSLIVLLWDEAIWHLQPLVTRIERSESYIKGSNPVSALYKTPPDADLQELHEILRYALHHAESSQVAVNVLEGMRDHYQHLLSMMDENDSEQMRIY</sequence>
<protein>
    <submittedName>
        <fullName evidence="1">Uncharacterized protein</fullName>
    </submittedName>
</protein>
<reference evidence="1" key="2">
    <citation type="submission" date="2023-05" db="EMBL/GenBank/DDBJ databases">
        <authorList>
            <consortium name="Lawrence Berkeley National Laboratory"/>
            <person name="Steindorff A."/>
            <person name="Hensen N."/>
            <person name="Bonometti L."/>
            <person name="Westerberg I."/>
            <person name="Brannstrom I.O."/>
            <person name="Guillou S."/>
            <person name="Cros-Aarteil S."/>
            <person name="Calhoun S."/>
            <person name="Haridas S."/>
            <person name="Kuo A."/>
            <person name="Mondo S."/>
            <person name="Pangilinan J."/>
            <person name="Riley R."/>
            <person name="Labutti K."/>
            <person name="Andreopoulos B."/>
            <person name="Lipzen A."/>
            <person name="Chen C."/>
            <person name="Yanf M."/>
            <person name="Daum C."/>
            <person name="Ng V."/>
            <person name="Clum A."/>
            <person name="Ohm R."/>
            <person name="Martin F."/>
            <person name="Silar P."/>
            <person name="Natvig D."/>
            <person name="Lalanne C."/>
            <person name="Gautier V."/>
            <person name="Ament-Velasquez S.L."/>
            <person name="Kruys A."/>
            <person name="Hutchinson M.I."/>
            <person name="Powell A.J."/>
            <person name="Barry K."/>
            <person name="Miller A.N."/>
            <person name="Grigoriev I.V."/>
            <person name="Debuchy R."/>
            <person name="Gladieux P."/>
            <person name="Thoren M.H."/>
            <person name="Johannesson H."/>
        </authorList>
    </citation>
    <scope>NUCLEOTIDE SEQUENCE</scope>
    <source>
        <strain evidence="1">CBS 990.96</strain>
    </source>
</reference>
<evidence type="ECO:0000313" key="2">
    <source>
        <dbReference type="Proteomes" id="UP001301958"/>
    </source>
</evidence>
<keyword evidence="2" id="KW-1185">Reference proteome</keyword>
<dbReference type="AlphaFoldDB" id="A0AAN7BXY1"/>